<organism evidence="1 2">
    <name type="scientific">Malus domestica</name>
    <name type="common">Apple</name>
    <name type="synonym">Pyrus malus</name>
    <dbReference type="NCBI Taxonomy" id="3750"/>
    <lineage>
        <taxon>Eukaryota</taxon>
        <taxon>Viridiplantae</taxon>
        <taxon>Streptophyta</taxon>
        <taxon>Embryophyta</taxon>
        <taxon>Tracheophyta</taxon>
        <taxon>Spermatophyta</taxon>
        <taxon>Magnoliopsida</taxon>
        <taxon>eudicotyledons</taxon>
        <taxon>Gunneridae</taxon>
        <taxon>Pentapetalae</taxon>
        <taxon>rosids</taxon>
        <taxon>fabids</taxon>
        <taxon>Rosales</taxon>
        <taxon>Rosaceae</taxon>
        <taxon>Amygdaloideae</taxon>
        <taxon>Maleae</taxon>
        <taxon>Malus</taxon>
    </lineage>
</organism>
<evidence type="ECO:0000313" key="2">
    <source>
        <dbReference type="Proteomes" id="UP000290289"/>
    </source>
</evidence>
<name>A0A498HW06_MALDO</name>
<dbReference type="AlphaFoldDB" id="A0A498HW06"/>
<protein>
    <submittedName>
        <fullName evidence="1">Uncharacterized protein</fullName>
    </submittedName>
</protein>
<reference evidence="1 2" key="1">
    <citation type="submission" date="2018-10" db="EMBL/GenBank/DDBJ databases">
        <title>A high-quality apple genome assembly.</title>
        <authorList>
            <person name="Hu J."/>
        </authorList>
    </citation>
    <scope>NUCLEOTIDE SEQUENCE [LARGE SCALE GENOMIC DNA]</scope>
    <source>
        <strain evidence="2">cv. HFTH1</strain>
        <tissue evidence="1">Young leaf</tissue>
    </source>
</reference>
<keyword evidence="2" id="KW-1185">Reference proteome</keyword>
<evidence type="ECO:0000313" key="1">
    <source>
        <dbReference type="EMBL" id="RXH73707.1"/>
    </source>
</evidence>
<comment type="caution">
    <text evidence="1">The sequence shown here is derived from an EMBL/GenBank/DDBJ whole genome shotgun (WGS) entry which is preliminary data.</text>
</comment>
<gene>
    <name evidence="1" type="ORF">DVH24_016529</name>
</gene>
<sequence length="67" mass="7641">MQVVTILWIRNVINRKSFGCILSSGNWVSTKLVLSGIVLSFKISKHRWGSSKFHDVVHCDMFFFPAA</sequence>
<dbReference type="Proteomes" id="UP000290289">
    <property type="component" value="Chromosome 15"/>
</dbReference>
<accession>A0A498HW06</accession>
<proteinExistence type="predicted"/>
<dbReference type="EMBL" id="RDQH01000341">
    <property type="protein sequence ID" value="RXH73707.1"/>
    <property type="molecule type" value="Genomic_DNA"/>
</dbReference>